<dbReference type="Gene3D" id="3.40.50.2300">
    <property type="match status" value="2"/>
</dbReference>
<organism evidence="5 6">
    <name type="scientific">Microbacterium mangrovi</name>
    <dbReference type="NCBI Taxonomy" id="1348253"/>
    <lineage>
        <taxon>Bacteria</taxon>
        <taxon>Bacillati</taxon>
        <taxon>Actinomycetota</taxon>
        <taxon>Actinomycetes</taxon>
        <taxon>Micrococcales</taxon>
        <taxon>Microbacteriaceae</taxon>
        <taxon>Microbacterium</taxon>
    </lineage>
</organism>
<evidence type="ECO:0000259" key="4">
    <source>
        <dbReference type="PROSITE" id="PS50932"/>
    </source>
</evidence>
<keyword evidence="1" id="KW-0805">Transcription regulation</keyword>
<dbReference type="SMART" id="SM00354">
    <property type="entry name" value="HTH_LACI"/>
    <property type="match status" value="1"/>
</dbReference>
<dbReference type="InterPro" id="IPR010982">
    <property type="entry name" value="Lambda_DNA-bd_dom_sf"/>
</dbReference>
<evidence type="ECO:0000256" key="2">
    <source>
        <dbReference type="ARBA" id="ARBA00023125"/>
    </source>
</evidence>
<dbReference type="SUPFAM" id="SSF47413">
    <property type="entry name" value="lambda repressor-like DNA-binding domains"/>
    <property type="match status" value="1"/>
</dbReference>
<dbReference type="Gene3D" id="1.10.260.40">
    <property type="entry name" value="lambda repressor-like DNA-binding domains"/>
    <property type="match status" value="1"/>
</dbReference>
<protein>
    <recommendedName>
        <fullName evidence="4">HTH lacI-type domain-containing protein</fullName>
    </recommendedName>
</protein>
<dbReference type="PANTHER" id="PTHR30146">
    <property type="entry name" value="LACI-RELATED TRANSCRIPTIONAL REPRESSOR"/>
    <property type="match status" value="1"/>
</dbReference>
<keyword evidence="6" id="KW-1185">Reference proteome</keyword>
<dbReference type="GO" id="GO:0003700">
    <property type="term" value="F:DNA-binding transcription factor activity"/>
    <property type="evidence" value="ECO:0007669"/>
    <property type="project" value="TreeGrafter"/>
</dbReference>
<evidence type="ECO:0000313" key="6">
    <source>
        <dbReference type="Proteomes" id="UP000031030"/>
    </source>
</evidence>
<dbReference type="InterPro" id="IPR046335">
    <property type="entry name" value="LacI/GalR-like_sensor"/>
</dbReference>
<dbReference type="PANTHER" id="PTHR30146:SF153">
    <property type="entry name" value="LACTOSE OPERON REPRESSOR"/>
    <property type="match status" value="1"/>
</dbReference>
<evidence type="ECO:0000313" key="5">
    <source>
        <dbReference type="EMBL" id="KHK99004.1"/>
    </source>
</evidence>
<comment type="caution">
    <text evidence="5">The sequence shown here is derived from an EMBL/GenBank/DDBJ whole genome shotgun (WGS) entry which is preliminary data.</text>
</comment>
<dbReference type="InterPro" id="IPR028082">
    <property type="entry name" value="Peripla_BP_I"/>
</dbReference>
<accession>A0A0B2A659</accession>
<dbReference type="EMBL" id="JTDK01000006">
    <property type="protein sequence ID" value="KHK99004.1"/>
    <property type="molecule type" value="Genomic_DNA"/>
</dbReference>
<dbReference type="Pfam" id="PF00356">
    <property type="entry name" value="LacI"/>
    <property type="match status" value="1"/>
</dbReference>
<feature type="domain" description="HTH lacI-type" evidence="4">
    <location>
        <begin position="8"/>
        <end position="62"/>
    </location>
</feature>
<dbReference type="STRING" id="1348253.LK09_06210"/>
<keyword evidence="2" id="KW-0238">DNA-binding</keyword>
<dbReference type="Pfam" id="PF13377">
    <property type="entry name" value="Peripla_BP_3"/>
    <property type="match status" value="1"/>
</dbReference>
<evidence type="ECO:0000256" key="3">
    <source>
        <dbReference type="ARBA" id="ARBA00023163"/>
    </source>
</evidence>
<sequence length="347" mass="35815">MTDEGGAVTLADIAARAGTTVPTVSKVLNGRSDVSAEMRDRVLRILAETGYRRTRRRGSAAPPDLHLVDLVISGVEGSWANLVLSGVERAASGAGLDVVVMLARDVGPRSWLERLLARPSRGAVLALVSPTAGELAALRAAGIPIVLLDPVAAPAADVPSVGASNWAGGHAAGRHLLELGHRSFAVVAGPPGHLYSQARLDGFRSALAADGASLDASRVVHAGGGADDVAIGCLLDAADPPTAVFACTDPLALAVYRAAAERGIRIGRELSVVGFDDLPEAAWTTPALTTVRQPVADMGAAALRMLLRLRDDPETTAPREELATELVVRESAAAPLDVHAEGDLLPR</sequence>
<dbReference type="InterPro" id="IPR000843">
    <property type="entry name" value="HTH_LacI"/>
</dbReference>
<reference evidence="5 6" key="1">
    <citation type="submission" date="2014-11" db="EMBL/GenBank/DDBJ databases">
        <title>Genome sequence of Microbacterium mangrovi MUSC 115(T).</title>
        <authorList>
            <person name="Lee L.-H."/>
        </authorList>
    </citation>
    <scope>NUCLEOTIDE SEQUENCE [LARGE SCALE GENOMIC DNA]</scope>
    <source>
        <strain evidence="5 6">MUSC 115</strain>
    </source>
</reference>
<gene>
    <name evidence="5" type="ORF">LK09_06210</name>
</gene>
<dbReference type="GO" id="GO:0000976">
    <property type="term" value="F:transcription cis-regulatory region binding"/>
    <property type="evidence" value="ECO:0007669"/>
    <property type="project" value="TreeGrafter"/>
</dbReference>
<dbReference type="CDD" id="cd01392">
    <property type="entry name" value="HTH_LacI"/>
    <property type="match status" value="1"/>
</dbReference>
<dbReference type="AlphaFoldDB" id="A0A0B2A659"/>
<name>A0A0B2A659_9MICO</name>
<keyword evidence="3" id="KW-0804">Transcription</keyword>
<dbReference type="SUPFAM" id="SSF53822">
    <property type="entry name" value="Periplasmic binding protein-like I"/>
    <property type="match status" value="1"/>
</dbReference>
<proteinExistence type="predicted"/>
<dbReference type="PROSITE" id="PS50932">
    <property type="entry name" value="HTH_LACI_2"/>
    <property type="match status" value="1"/>
</dbReference>
<dbReference type="Proteomes" id="UP000031030">
    <property type="component" value="Unassembled WGS sequence"/>
</dbReference>
<evidence type="ECO:0000256" key="1">
    <source>
        <dbReference type="ARBA" id="ARBA00023015"/>
    </source>
</evidence>